<accession>A0A0F3QBX1</accession>
<dbReference type="Proteomes" id="UP000033661">
    <property type="component" value="Unassembled WGS sequence"/>
</dbReference>
<dbReference type="PANTHER" id="PTHR43566">
    <property type="entry name" value="CONSERVED PROTEIN"/>
    <property type="match status" value="1"/>
</dbReference>
<dbReference type="Pfam" id="PF13173">
    <property type="entry name" value="AAA_14"/>
    <property type="match status" value="1"/>
</dbReference>
<evidence type="ECO:0008006" key="5">
    <source>
        <dbReference type="Google" id="ProtNLM"/>
    </source>
</evidence>
<evidence type="ECO:0000259" key="1">
    <source>
        <dbReference type="Pfam" id="PF13173"/>
    </source>
</evidence>
<name>A0A0F3QBX1_RICBE</name>
<proteinExistence type="predicted"/>
<dbReference type="SUPFAM" id="SSF52540">
    <property type="entry name" value="P-loop containing nucleoside triphosphate hydrolases"/>
    <property type="match status" value="1"/>
</dbReference>
<dbReference type="AlphaFoldDB" id="A0A0F3QBX1"/>
<dbReference type="EMBL" id="LAOI01000001">
    <property type="protein sequence ID" value="KJV90065.1"/>
    <property type="molecule type" value="Genomic_DNA"/>
</dbReference>
<dbReference type="PATRIC" id="fig|1359193.3.peg.1026"/>
<organism evidence="3 4">
    <name type="scientific">Rickettsia bellii str. RML An4</name>
    <dbReference type="NCBI Taxonomy" id="1359193"/>
    <lineage>
        <taxon>Bacteria</taxon>
        <taxon>Pseudomonadati</taxon>
        <taxon>Pseudomonadota</taxon>
        <taxon>Alphaproteobacteria</taxon>
        <taxon>Rickettsiales</taxon>
        <taxon>Rickettsiaceae</taxon>
        <taxon>Rickettsieae</taxon>
        <taxon>Rickettsia</taxon>
        <taxon>belli group</taxon>
    </lineage>
</organism>
<dbReference type="InterPro" id="IPR025420">
    <property type="entry name" value="DUF4143"/>
</dbReference>
<evidence type="ECO:0000313" key="4">
    <source>
        <dbReference type="Proteomes" id="UP000033661"/>
    </source>
</evidence>
<keyword evidence="4" id="KW-1185">Reference proteome</keyword>
<protein>
    <recommendedName>
        <fullName evidence="5">AAA family ATPase</fullName>
    </recommendedName>
</protein>
<dbReference type="InterPro" id="IPR027417">
    <property type="entry name" value="P-loop_NTPase"/>
</dbReference>
<evidence type="ECO:0000313" key="3">
    <source>
        <dbReference type="EMBL" id="KJV90065.1"/>
    </source>
</evidence>
<dbReference type="InterPro" id="IPR041682">
    <property type="entry name" value="AAA_14"/>
</dbReference>
<feature type="domain" description="DUF4143" evidence="2">
    <location>
        <begin position="175"/>
        <end position="330"/>
    </location>
</feature>
<dbReference type="RefSeq" id="WP_011477073.1">
    <property type="nucleotide sequence ID" value="NZ_LAOI01000001.1"/>
</dbReference>
<sequence>MYNRCLKLSLDKKQTAFLWGARKTGKSTYLKELYPNSIYYDLLKTDLQLKYLKKPSDFREEILGLEKDKLTLPIIIDEIQKVPVLLDEIHWLIENTDCYFILCGSSTRKLRIAGTNLLGGRAIKYNFYPLVYPEIKKDFNLLKIFNNGLIPSHFISNNPRKLLKAYVEDYLTNEIRVEGLVRNIAAFGRFMDSIAFSHGELLNYSNIARDCSIDAKTVKEYYQILVDTLVGYLLYPYSKKVSREIISSVPKFYFFDVGVANNITQHQFNNTKGQEAGKALEHYIFTELKAYIGLNDIDYRINYWRTKTGLEVDFIISTVRGKVLPIEVKISENVHNSELRGIKSFMEEHQVNKGYIICLEERLRKITWGTHEIDIIPLQQFLEKLWNNEIIF</sequence>
<feature type="domain" description="AAA" evidence="1">
    <location>
        <begin position="14"/>
        <end position="135"/>
    </location>
</feature>
<dbReference type="PANTHER" id="PTHR43566:SF2">
    <property type="entry name" value="DUF4143 DOMAIN-CONTAINING PROTEIN"/>
    <property type="match status" value="1"/>
</dbReference>
<gene>
    <name evidence="3" type="ORF">RBEAN4_1064</name>
</gene>
<reference evidence="3 4" key="1">
    <citation type="submission" date="2015-02" db="EMBL/GenBank/DDBJ databases">
        <title>Genome Sequencing of Rickettsiales.</title>
        <authorList>
            <person name="Daugherty S.C."/>
            <person name="Su Q."/>
            <person name="Abolude K."/>
            <person name="Beier-Sexton M."/>
            <person name="Carlyon J.A."/>
            <person name="Carter R."/>
            <person name="Day N.P."/>
            <person name="Dumler S.J."/>
            <person name="Dyachenko V."/>
            <person name="Godinez A."/>
            <person name="Kurtti T.J."/>
            <person name="Lichay M."/>
            <person name="Mullins K.E."/>
            <person name="Ott S."/>
            <person name="Pappas-Brown V."/>
            <person name="Paris D.H."/>
            <person name="Patel P."/>
            <person name="Richards A.L."/>
            <person name="Sadzewicz L."/>
            <person name="Sears K."/>
            <person name="Seidman D."/>
            <person name="Sengamalay N."/>
            <person name="Stenos J."/>
            <person name="Tallon L.J."/>
            <person name="Vincent G."/>
            <person name="Fraser C.M."/>
            <person name="Munderloh U."/>
            <person name="Dunning-Hotopp J.C."/>
        </authorList>
    </citation>
    <scope>NUCLEOTIDE SEQUENCE [LARGE SCALE GENOMIC DNA]</scope>
    <source>
        <strain evidence="3 4">RML An4</strain>
    </source>
</reference>
<dbReference type="Pfam" id="PF13635">
    <property type="entry name" value="DUF4143"/>
    <property type="match status" value="1"/>
</dbReference>
<comment type="caution">
    <text evidence="3">The sequence shown here is derived from an EMBL/GenBank/DDBJ whole genome shotgun (WGS) entry which is preliminary data.</text>
</comment>
<evidence type="ECO:0000259" key="2">
    <source>
        <dbReference type="Pfam" id="PF13635"/>
    </source>
</evidence>